<dbReference type="Proteomes" id="UP000494108">
    <property type="component" value="Unassembled WGS sequence"/>
</dbReference>
<gene>
    <name evidence="3" type="ORF">LMG3431_02547</name>
</gene>
<protein>
    <recommendedName>
        <fullName evidence="2">Transposase InsH N-terminal domain-containing protein</fullName>
    </recommendedName>
</protein>
<name>A0A6S6YYA3_9BURK</name>
<dbReference type="Pfam" id="PF05598">
    <property type="entry name" value="DUF772"/>
    <property type="match status" value="1"/>
</dbReference>
<dbReference type="EMBL" id="CADIJX010000003">
    <property type="protein sequence ID" value="CAB3647175.1"/>
    <property type="molecule type" value="Genomic_DNA"/>
</dbReference>
<dbReference type="RefSeq" id="WP_175174854.1">
    <property type="nucleotide sequence ID" value="NZ_CADIJX010000003.1"/>
</dbReference>
<reference evidence="3 4" key="1">
    <citation type="submission" date="2020-04" db="EMBL/GenBank/DDBJ databases">
        <authorList>
            <person name="De Canck E."/>
        </authorList>
    </citation>
    <scope>NUCLEOTIDE SEQUENCE [LARGE SCALE GENOMIC DNA]</scope>
    <source>
        <strain evidence="3 4">LMG 3431</strain>
    </source>
</reference>
<evidence type="ECO:0000256" key="1">
    <source>
        <dbReference type="SAM" id="MobiDB-lite"/>
    </source>
</evidence>
<evidence type="ECO:0000313" key="4">
    <source>
        <dbReference type="Proteomes" id="UP000494108"/>
    </source>
</evidence>
<feature type="domain" description="Transposase InsH N-terminal" evidence="2">
    <location>
        <begin position="43"/>
        <end position="135"/>
    </location>
</feature>
<organism evidence="3 4">
    <name type="scientific">Achromobacter pestifer</name>
    <dbReference type="NCBI Taxonomy" id="1353889"/>
    <lineage>
        <taxon>Bacteria</taxon>
        <taxon>Pseudomonadati</taxon>
        <taxon>Pseudomonadota</taxon>
        <taxon>Betaproteobacteria</taxon>
        <taxon>Burkholderiales</taxon>
        <taxon>Alcaligenaceae</taxon>
        <taxon>Achromobacter</taxon>
    </lineage>
</organism>
<feature type="region of interest" description="Disordered" evidence="1">
    <location>
        <begin position="186"/>
        <end position="209"/>
    </location>
</feature>
<evidence type="ECO:0000259" key="2">
    <source>
        <dbReference type="Pfam" id="PF05598"/>
    </source>
</evidence>
<dbReference type="InterPro" id="IPR008490">
    <property type="entry name" value="Transposase_InsH_N"/>
</dbReference>
<evidence type="ECO:0000313" key="3">
    <source>
        <dbReference type="EMBL" id="CAB3647175.1"/>
    </source>
</evidence>
<dbReference type="AlphaFoldDB" id="A0A6S6YYA3"/>
<sequence length="209" mass="23817">MQTLDKELSKHVEIARERPVPVDRYGVPWVWIVSHVLWVDIDHLKSFVPENHALVYLREAVDSVLAYEGHVMSDLTMQCTSGVDARMITRAWLLQVVYSLADPKHLREALGYNMLWRWFVGYTARSEPLPEPQAFIQDIKMVSADPHVIDIVYRALTHGALLNADTEEFCINHGLLHTLRAHHADAMDSSEADQPVPPQREGGEQTMTD</sequence>
<proteinExistence type="predicted"/>
<keyword evidence="4" id="KW-1185">Reference proteome</keyword>
<accession>A0A6S6YYA3</accession>